<proteinExistence type="predicted"/>
<accession>A0A0R1VXX2</accession>
<dbReference type="InterPro" id="IPR006379">
    <property type="entry name" value="HAD-SF_hydro_IIB"/>
</dbReference>
<evidence type="ECO:0000313" key="2">
    <source>
        <dbReference type="Proteomes" id="UP000051451"/>
    </source>
</evidence>
<sequence>MALLMEQKLIALDLDGTTLNAKSMLTVRTKLVLEQAKQAGHIVSIVTGRPYRISANYYDELHLKTPMINFNGALGHIPHHQWNKEYQKTFSREVVFDLLTHKNELGIKVIAAEAKDTLLVDQPQDFHSEFFPNDVSKQQALTKDSLKNDPAAATLMIETQKEATTAAWIKEKYHHEVAVGVWGGPAPVIELEPQGISKAFGLAYLADSYHIKRQNIIAFGDEHNDREMLEYAGLGVAMKNGTDNIKKIANDITKFDNQHDGLANYLADYLQLAK</sequence>
<dbReference type="PANTHER" id="PTHR10000:SF23">
    <property type="entry name" value="5-AMINO-6-(5-PHOSPHO-D-RIBITYLAMINO)URACIL PHOSPHATASE YITU"/>
    <property type="match status" value="1"/>
</dbReference>
<dbReference type="InterPro" id="IPR000150">
    <property type="entry name" value="Cof"/>
</dbReference>
<reference evidence="1 2" key="1">
    <citation type="journal article" date="2015" name="Genome Announc.">
        <title>Expanding the biotechnology potential of lactobacilli through comparative genomics of 213 strains and associated genera.</title>
        <authorList>
            <person name="Sun Z."/>
            <person name="Harris H.M."/>
            <person name="McCann A."/>
            <person name="Guo C."/>
            <person name="Argimon S."/>
            <person name="Zhang W."/>
            <person name="Yang X."/>
            <person name="Jeffery I.B."/>
            <person name="Cooney J.C."/>
            <person name="Kagawa T.F."/>
            <person name="Liu W."/>
            <person name="Song Y."/>
            <person name="Salvetti E."/>
            <person name="Wrobel A."/>
            <person name="Rasinkangas P."/>
            <person name="Parkhill J."/>
            <person name="Rea M.C."/>
            <person name="O'Sullivan O."/>
            <person name="Ritari J."/>
            <person name="Douillard F.P."/>
            <person name="Paul Ross R."/>
            <person name="Yang R."/>
            <person name="Briner A.E."/>
            <person name="Felis G.E."/>
            <person name="de Vos W.M."/>
            <person name="Barrangou R."/>
            <person name="Klaenhammer T.R."/>
            <person name="Caufield P.W."/>
            <person name="Cui Y."/>
            <person name="Zhang H."/>
            <person name="O'Toole P.W."/>
        </authorList>
    </citation>
    <scope>NUCLEOTIDE SEQUENCE [LARGE SCALE GENOMIC DNA]</scope>
    <source>
        <strain evidence="1 2">DSM 18630</strain>
    </source>
</reference>
<dbReference type="AlphaFoldDB" id="A0A0R1VXX2"/>
<protein>
    <submittedName>
        <fullName evidence="1">HAD superfamily hydrolase</fullName>
    </submittedName>
</protein>
<dbReference type="CDD" id="cd07516">
    <property type="entry name" value="HAD_Pase"/>
    <property type="match status" value="1"/>
</dbReference>
<dbReference type="SFLD" id="SFLDS00003">
    <property type="entry name" value="Haloacid_Dehalogenase"/>
    <property type="match status" value="1"/>
</dbReference>
<organism evidence="1 2">
    <name type="scientific">Liquorilactobacillus ghanensis DSM 18630</name>
    <dbReference type="NCBI Taxonomy" id="1423750"/>
    <lineage>
        <taxon>Bacteria</taxon>
        <taxon>Bacillati</taxon>
        <taxon>Bacillota</taxon>
        <taxon>Bacilli</taxon>
        <taxon>Lactobacillales</taxon>
        <taxon>Lactobacillaceae</taxon>
        <taxon>Liquorilactobacillus</taxon>
    </lineage>
</organism>
<dbReference type="GO" id="GO:0016791">
    <property type="term" value="F:phosphatase activity"/>
    <property type="evidence" value="ECO:0007669"/>
    <property type="project" value="UniProtKB-ARBA"/>
</dbReference>
<dbReference type="STRING" id="1423750.FC89_GL002022"/>
<dbReference type="PATRIC" id="fig|1423750.3.peg.2063"/>
<dbReference type="EMBL" id="AZGB01000003">
    <property type="protein sequence ID" value="KRM07913.1"/>
    <property type="molecule type" value="Genomic_DNA"/>
</dbReference>
<name>A0A0R1VXX2_9LACO</name>
<dbReference type="NCBIfam" id="TIGR01484">
    <property type="entry name" value="HAD-SF-IIB"/>
    <property type="match status" value="1"/>
</dbReference>
<dbReference type="InterPro" id="IPR036412">
    <property type="entry name" value="HAD-like_sf"/>
</dbReference>
<comment type="caution">
    <text evidence="1">The sequence shown here is derived from an EMBL/GenBank/DDBJ whole genome shotgun (WGS) entry which is preliminary data.</text>
</comment>
<dbReference type="Gene3D" id="3.30.1240.10">
    <property type="match status" value="1"/>
</dbReference>
<keyword evidence="2" id="KW-1185">Reference proteome</keyword>
<evidence type="ECO:0000313" key="1">
    <source>
        <dbReference type="EMBL" id="KRM07913.1"/>
    </source>
</evidence>
<dbReference type="NCBIfam" id="TIGR00099">
    <property type="entry name" value="Cof-subfamily"/>
    <property type="match status" value="1"/>
</dbReference>
<dbReference type="SFLD" id="SFLDG01140">
    <property type="entry name" value="C2.B:_Phosphomannomutase_and_P"/>
    <property type="match status" value="1"/>
</dbReference>
<dbReference type="SUPFAM" id="SSF56784">
    <property type="entry name" value="HAD-like"/>
    <property type="match status" value="1"/>
</dbReference>
<dbReference type="PANTHER" id="PTHR10000">
    <property type="entry name" value="PHOSPHOSERINE PHOSPHATASE"/>
    <property type="match status" value="1"/>
</dbReference>
<dbReference type="Gene3D" id="3.40.50.1000">
    <property type="entry name" value="HAD superfamily/HAD-like"/>
    <property type="match status" value="1"/>
</dbReference>
<gene>
    <name evidence="1" type="ORF">FC89_GL002022</name>
</gene>
<dbReference type="Pfam" id="PF08282">
    <property type="entry name" value="Hydrolase_3"/>
    <property type="match status" value="1"/>
</dbReference>
<dbReference type="GO" id="GO:0000287">
    <property type="term" value="F:magnesium ion binding"/>
    <property type="evidence" value="ECO:0007669"/>
    <property type="project" value="TreeGrafter"/>
</dbReference>
<dbReference type="GO" id="GO:0005829">
    <property type="term" value="C:cytosol"/>
    <property type="evidence" value="ECO:0007669"/>
    <property type="project" value="TreeGrafter"/>
</dbReference>
<dbReference type="InterPro" id="IPR023214">
    <property type="entry name" value="HAD_sf"/>
</dbReference>
<dbReference type="Proteomes" id="UP000051451">
    <property type="component" value="Unassembled WGS sequence"/>
</dbReference>
<keyword evidence="1" id="KW-0378">Hydrolase</keyword>